<evidence type="ECO:0000256" key="6">
    <source>
        <dbReference type="SAM" id="Phobius"/>
    </source>
</evidence>
<evidence type="ECO:0000256" key="5">
    <source>
        <dbReference type="ARBA" id="ARBA00023136"/>
    </source>
</evidence>
<gene>
    <name evidence="7" type="ORF">AWB68_07336</name>
</gene>
<dbReference type="EMBL" id="FCON02000162">
    <property type="protein sequence ID" value="SAL84519.1"/>
    <property type="molecule type" value="Genomic_DNA"/>
</dbReference>
<dbReference type="InterPro" id="IPR044878">
    <property type="entry name" value="UbiA_sf"/>
</dbReference>
<keyword evidence="3 6" id="KW-0812">Transmembrane</keyword>
<dbReference type="InterPro" id="IPR023214">
    <property type="entry name" value="HAD_sf"/>
</dbReference>
<dbReference type="GO" id="GO:0016765">
    <property type="term" value="F:transferase activity, transferring alkyl or aryl (other than methyl) groups"/>
    <property type="evidence" value="ECO:0007669"/>
    <property type="project" value="InterPro"/>
</dbReference>
<dbReference type="SUPFAM" id="SSF56784">
    <property type="entry name" value="HAD-like"/>
    <property type="match status" value="1"/>
</dbReference>
<feature type="transmembrane region" description="Helical" evidence="6">
    <location>
        <begin position="386"/>
        <end position="408"/>
    </location>
</feature>
<keyword evidence="4 6" id="KW-1133">Transmembrane helix</keyword>
<comment type="subcellular location">
    <subcellularLocation>
        <location evidence="1">Membrane</location>
        <topology evidence="1">Multi-pass membrane protein</topology>
    </subcellularLocation>
</comment>
<keyword evidence="2" id="KW-1003">Cell membrane</keyword>
<name>A0A158KUU3_9BURK</name>
<dbReference type="Gene3D" id="1.10.357.140">
    <property type="entry name" value="UbiA prenyltransferase"/>
    <property type="match status" value="1"/>
</dbReference>
<evidence type="ECO:0000313" key="7">
    <source>
        <dbReference type="EMBL" id="SAL84519.1"/>
    </source>
</evidence>
<protein>
    <submittedName>
        <fullName evidence="7">Decaprenyl-phosphate phosphoribosyltransferase</fullName>
        <ecNumber evidence="7">2.4.2.45</ecNumber>
    </submittedName>
</protein>
<keyword evidence="5 6" id="KW-0472">Membrane</keyword>
<dbReference type="GO" id="GO:0016020">
    <property type="term" value="C:membrane"/>
    <property type="evidence" value="ECO:0007669"/>
    <property type="project" value="UniProtKB-SubCell"/>
</dbReference>
<dbReference type="InterPro" id="IPR000537">
    <property type="entry name" value="UbiA_prenyltransferase"/>
</dbReference>
<organism evidence="7 8">
    <name type="scientific">Caballeronia choica</name>
    <dbReference type="NCBI Taxonomy" id="326476"/>
    <lineage>
        <taxon>Bacteria</taxon>
        <taxon>Pseudomonadati</taxon>
        <taxon>Pseudomonadota</taxon>
        <taxon>Betaproteobacteria</taxon>
        <taxon>Burkholderiales</taxon>
        <taxon>Burkholderiaceae</taxon>
        <taxon>Caballeronia</taxon>
    </lineage>
</organism>
<evidence type="ECO:0000256" key="3">
    <source>
        <dbReference type="ARBA" id="ARBA00022692"/>
    </source>
</evidence>
<feature type="transmembrane region" description="Helical" evidence="6">
    <location>
        <begin position="220"/>
        <end position="243"/>
    </location>
</feature>
<feature type="transmembrane region" description="Helical" evidence="6">
    <location>
        <begin position="290"/>
        <end position="307"/>
    </location>
</feature>
<evidence type="ECO:0000256" key="1">
    <source>
        <dbReference type="ARBA" id="ARBA00004141"/>
    </source>
</evidence>
<comment type="caution">
    <text evidence="7">The sequence shown here is derived from an EMBL/GenBank/DDBJ whole genome shotgun (WGS) entry which is preliminary data.</text>
</comment>
<dbReference type="Proteomes" id="UP000054770">
    <property type="component" value="Unassembled WGS sequence"/>
</dbReference>
<feature type="transmembrane region" description="Helical" evidence="6">
    <location>
        <begin position="420"/>
        <end position="440"/>
    </location>
</feature>
<dbReference type="RefSeq" id="WP_087649162.1">
    <property type="nucleotide sequence ID" value="NZ_FCON02000162.1"/>
</dbReference>
<evidence type="ECO:0000256" key="4">
    <source>
        <dbReference type="ARBA" id="ARBA00022989"/>
    </source>
</evidence>
<keyword evidence="8" id="KW-1185">Reference proteome</keyword>
<sequence>MAEASVPLCVDLDGTLTTTDLLVESFLVLVKKNPLYALLCIGWLLRGKAYLKAKIAQRVAIDVSVLPYNANFVDYLREQRLTGRDLYLCTASNQQFAEQVAKHFGFFKGVLASDEARNLTGLHKAGALAKEFGVHGFDYCGNALADVPVWKQSRQAIVVGNRHIAAAAEEVNKKIVFFEQDRSFVCLSIKEIRVYQWVKNLLIFVPLLASHAFSDSKTMLAEAIAFVSFSLCASSVYLLNDMLDLDSDRRHARKRNRPFASGQLPLTFGMALCATLLVASAWLATRLAPVFQLVLAGYFLVTIAYSFKLKRMMLVDVFTLAALYTSRIVAGGAAGAIPLSDWLIMFSVLIFLSLAMVKRYAELDALLRDGSASAAGRGYVPQDLGILRSFGTASGYVAVLVLALYLNSSDVRALYHHPQVLWLLFGLLLYWISRVWMVAFRGEMHDDPIIYAIKNRRSLFVISLCVATVLAAI</sequence>
<dbReference type="AlphaFoldDB" id="A0A158KUU3"/>
<keyword evidence="7" id="KW-0328">Glycosyltransferase</keyword>
<accession>A0A158KUU3</accession>
<dbReference type="GO" id="GO:0016757">
    <property type="term" value="F:glycosyltransferase activity"/>
    <property type="evidence" value="ECO:0007669"/>
    <property type="project" value="UniProtKB-KW"/>
</dbReference>
<proteinExistence type="predicted"/>
<dbReference type="Gene3D" id="3.40.50.1000">
    <property type="entry name" value="HAD superfamily/HAD-like"/>
    <property type="match status" value="1"/>
</dbReference>
<dbReference type="InterPro" id="IPR036412">
    <property type="entry name" value="HAD-like_sf"/>
</dbReference>
<evidence type="ECO:0000313" key="8">
    <source>
        <dbReference type="Proteomes" id="UP000054770"/>
    </source>
</evidence>
<feature type="transmembrane region" description="Helical" evidence="6">
    <location>
        <begin position="264"/>
        <end position="284"/>
    </location>
</feature>
<evidence type="ECO:0000256" key="2">
    <source>
        <dbReference type="ARBA" id="ARBA00022475"/>
    </source>
</evidence>
<dbReference type="OrthoDB" id="9803632at2"/>
<reference evidence="7" key="1">
    <citation type="submission" date="2016-01" db="EMBL/GenBank/DDBJ databases">
        <authorList>
            <person name="Peeters C."/>
        </authorList>
    </citation>
    <scope>NUCLEOTIDE SEQUENCE [LARGE SCALE GENOMIC DNA]</scope>
    <source>
        <strain evidence="7">LMG 22940</strain>
    </source>
</reference>
<keyword evidence="7" id="KW-0808">Transferase</keyword>
<dbReference type="CDD" id="cd13963">
    <property type="entry name" value="PT_UbiA_2"/>
    <property type="match status" value="1"/>
</dbReference>
<dbReference type="Pfam" id="PF01040">
    <property type="entry name" value="UbiA"/>
    <property type="match status" value="1"/>
</dbReference>
<dbReference type="NCBIfam" id="NF006088">
    <property type="entry name" value="PRK08238.1"/>
    <property type="match status" value="1"/>
</dbReference>
<dbReference type="EC" id="2.4.2.45" evidence="7"/>